<dbReference type="SUPFAM" id="SSF82282">
    <property type="entry name" value="Homocysteine S-methyltransferase"/>
    <property type="match status" value="1"/>
</dbReference>
<dbReference type="Gene3D" id="3.20.20.330">
    <property type="entry name" value="Homocysteine-binding-like domain"/>
    <property type="match status" value="1"/>
</dbReference>
<dbReference type="PIRSF" id="PIRSF037505">
    <property type="entry name" value="Betaine_HMT"/>
    <property type="match status" value="1"/>
</dbReference>
<dbReference type="GO" id="GO:0009086">
    <property type="term" value="P:methionine biosynthetic process"/>
    <property type="evidence" value="ECO:0007669"/>
    <property type="project" value="InterPro"/>
</dbReference>
<dbReference type="AlphaFoldDB" id="A0YFF1"/>
<keyword evidence="3 4" id="KW-0862">Zinc</keyword>
<dbReference type="GO" id="GO:0008168">
    <property type="term" value="F:methyltransferase activity"/>
    <property type="evidence" value="ECO:0007669"/>
    <property type="project" value="UniProtKB-UniRule"/>
</dbReference>
<evidence type="ECO:0000256" key="4">
    <source>
        <dbReference type="PROSITE-ProRule" id="PRU00333"/>
    </source>
</evidence>
<evidence type="ECO:0000313" key="7">
    <source>
        <dbReference type="Proteomes" id="UP000004931"/>
    </source>
</evidence>
<keyword evidence="3 4" id="KW-0479">Metal-binding</keyword>
<dbReference type="InterPro" id="IPR017226">
    <property type="entry name" value="BHMT-like"/>
</dbReference>
<keyword evidence="1 4" id="KW-0489">Methyltransferase</keyword>
<dbReference type="Pfam" id="PF02574">
    <property type="entry name" value="S-methyl_trans"/>
    <property type="match status" value="1"/>
</dbReference>
<feature type="binding site" evidence="4">
    <location>
        <position position="209"/>
    </location>
    <ligand>
        <name>Zn(2+)</name>
        <dbReference type="ChEBI" id="CHEBI:29105"/>
    </ligand>
</feature>
<dbReference type="eggNOG" id="COG2040">
    <property type="taxonomic scope" value="Bacteria"/>
</dbReference>
<evidence type="ECO:0000259" key="5">
    <source>
        <dbReference type="PROSITE" id="PS50970"/>
    </source>
</evidence>
<reference evidence="6 7" key="1">
    <citation type="journal article" date="2010" name="J. Bacteriol.">
        <title>Genome sequence of the oligotrophic marine Gammaproteobacterium HTCC2143, isolated from the Oregon Coast.</title>
        <authorList>
            <person name="Oh H.M."/>
            <person name="Kang I."/>
            <person name="Ferriera S."/>
            <person name="Giovannoni S.J."/>
            <person name="Cho J.C."/>
        </authorList>
    </citation>
    <scope>NUCLEOTIDE SEQUENCE [LARGE SCALE GENOMIC DNA]</scope>
    <source>
        <strain evidence="6 7">HTCC2143</strain>
    </source>
</reference>
<dbReference type="GO" id="GO:0032259">
    <property type="term" value="P:methylation"/>
    <property type="evidence" value="ECO:0007669"/>
    <property type="project" value="UniProtKB-KW"/>
</dbReference>
<dbReference type="InterPro" id="IPR036589">
    <property type="entry name" value="HCY_dom_sf"/>
</dbReference>
<dbReference type="PANTHER" id="PTHR11103">
    <property type="entry name" value="SLR1189 PROTEIN"/>
    <property type="match status" value="1"/>
</dbReference>
<dbReference type="STRING" id="247633.GP2143_09175"/>
<dbReference type="InterPro" id="IPR003726">
    <property type="entry name" value="HCY_dom"/>
</dbReference>
<feature type="binding site" evidence="3 4">
    <location>
        <position position="280"/>
    </location>
    <ligand>
        <name>Zn(2+)</name>
        <dbReference type="ChEBI" id="CHEBI:29105"/>
    </ligand>
</feature>
<dbReference type="GO" id="GO:0008270">
    <property type="term" value="F:zinc ion binding"/>
    <property type="evidence" value="ECO:0007669"/>
    <property type="project" value="InterPro"/>
</dbReference>
<comment type="cofactor">
    <cofactor evidence="3">
        <name>Zn(2+)</name>
        <dbReference type="ChEBI" id="CHEBI:29105"/>
    </cofactor>
    <text evidence="3">Binds 1 zinc ion per subunit.</text>
</comment>
<dbReference type="Proteomes" id="UP000004931">
    <property type="component" value="Unassembled WGS sequence"/>
</dbReference>
<evidence type="ECO:0000256" key="1">
    <source>
        <dbReference type="ARBA" id="ARBA00022603"/>
    </source>
</evidence>
<name>A0YFF1_9GAMM</name>
<dbReference type="PANTHER" id="PTHR11103:SF18">
    <property type="entry name" value="SLR1189 PROTEIN"/>
    <property type="match status" value="1"/>
</dbReference>
<evidence type="ECO:0000313" key="6">
    <source>
        <dbReference type="EMBL" id="EAW30365.1"/>
    </source>
</evidence>
<accession>A0YFF1</accession>
<dbReference type="EMBL" id="AAVT01000008">
    <property type="protein sequence ID" value="EAW30365.1"/>
    <property type="molecule type" value="Genomic_DNA"/>
</dbReference>
<feature type="binding site" evidence="3 4">
    <location>
        <position position="281"/>
    </location>
    <ligand>
        <name>Zn(2+)</name>
        <dbReference type="ChEBI" id="CHEBI:29105"/>
    </ligand>
</feature>
<comment type="caution">
    <text evidence="6">The sequence shown here is derived from an EMBL/GenBank/DDBJ whole genome shotgun (WGS) entry which is preliminary data.</text>
</comment>
<proteinExistence type="predicted"/>
<gene>
    <name evidence="6" type="ORF">GP2143_09175</name>
</gene>
<sequence length="306" mass="33016">MVMSKVVLLDGGMGQELLRRSSQKPHSMWSARVLLEEPEIVEAVHRDYIEAGARVITLNNYSATPERMAREGHPELFDILQKKAIDIAKRARDNSPRARDHDIKIAGCLPPLFASYKPELAPNFEECLERYRVIADIQKADVDLFICETMSSIKEGTASAVAAASTGLPVWLGLTLEDNLEGRLRSGETLADAMAPIVDLGVEALLLNCSMPESINAAIGTLINGYDTVGAYANGFTSIAALKPGGTVEELQARQDLSPNGYAKFALSWVDSGAKIIGGCCEVGPAHIAELEQQLLAKGHEICSAL</sequence>
<evidence type="ECO:0000256" key="2">
    <source>
        <dbReference type="ARBA" id="ARBA00022679"/>
    </source>
</evidence>
<evidence type="ECO:0000256" key="3">
    <source>
        <dbReference type="PIRSR" id="PIRSR037505-2"/>
    </source>
</evidence>
<dbReference type="PROSITE" id="PS50970">
    <property type="entry name" value="HCY"/>
    <property type="match status" value="1"/>
</dbReference>
<keyword evidence="7" id="KW-1185">Reference proteome</keyword>
<feature type="domain" description="Hcy-binding" evidence="5">
    <location>
        <begin position="1"/>
        <end position="295"/>
    </location>
</feature>
<protein>
    <recommendedName>
        <fullName evidence="5">Hcy-binding domain-containing protein</fullName>
    </recommendedName>
</protein>
<keyword evidence="2 4" id="KW-0808">Transferase</keyword>
<organism evidence="6 7">
    <name type="scientific">marine gamma proteobacterium HTCC2143</name>
    <dbReference type="NCBI Taxonomy" id="247633"/>
    <lineage>
        <taxon>Bacteria</taxon>
        <taxon>Pseudomonadati</taxon>
        <taxon>Pseudomonadota</taxon>
        <taxon>Gammaproteobacteria</taxon>
        <taxon>Cellvibrionales</taxon>
        <taxon>Spongiibacteraceae</taxon>
        <taxon>BD1-7 clade</taxon>
    </lineage>
</organism>